<dbReference type="EMBL" id="CDMY01000757">
    <property type="protein sequence ID" value="CEM32486.1"/>
    <property type="molecule type" value="Genomic_DNA"/>
</dbReference>
<feature type="transmembrane region" description="Helical" evidence="2">
    <location>
        <begin position="158"/>
        <end position="182"/>
    </location>
</feature>
<dbReference type="Pfam" id="PF03815">
    <property type="entry name" value="LCCL"/>
    <property type="match status" value="1"/>
</dbReference>
<evidence type="ECO:0000256" key="2">
    <source>
        <dbReference type="SAM" id="Phobius"/>
    </source>
</evidence>
<dbReference type="SMART" id="SM00603">
    <property type="entry name" value="LCCL"/>
    <property type="match status" value="1"/>
</dbReference>
<organism evidence="4 5">
    <name type="scientific">Vitrella brassicaformis (strain CCMP3155)</name>
    <dbReference type="NCBI Taxonomy" id="1169540"/>
    <lineage>
        <taxon>Eukaryota</taxon>
        <taxon>Sar</taxon>
        <taxon>Alveolata</taxon>
        <taxon>Colpodellida</taxon>
        <taxon>Vitrellaceae</taxon>
        <taxon>Vitrella</taxon>
    </lineage>
</organism>
<keyword evidence="5" id="KW-1185">Reference proteome</keyword>
<dbReference type="PhylomeDB" id="A0A0G4GQ22"/>
<dbReference type="PROSITE" id="PS50820">
    <property type="entry name" value="LCCL"/>
    <property type="match status" value="1"/>
</dbReference>
<evidence type="ECO:0000313" key="5">
    <source>
        <dbReference type="Proteomes" id="UP000041254"/>
    </source>
</evidence>
<evidence type="ECO:0000259" key="3">
    <source>
        <dbReference type="PROSITE" id="PS50820"/>
    </source>
</evidence>
<evidence type="ECO:0000256" key="1">
    <source>
        <dbReference type="SAM" id="MobiDB-lite"/>
    </source>
</evidence>
<dbReference type="VEuPathDB" id="CryptoDB:Vbra_4572"/>
<dbReference type="Gene3D" id="2.170.130.20">
    <property type="entry name" value="LCCL-like domain"/>
    <property type="match status" value="1"/>
</dbReference>
<feature type="domain" description="LCCL" evidence="3">
    <location>
        <begin position="325"/>
        <end position="421"/>
    </location>
</feature>
<feature type="compositionally biased region" description="Pro residues" evidence="1">
    <location>
        <begin position="42"/>
        <end position="52"/>
    </location>
</feature>
<feature type="compositionally biased region" description="Basic and acidic residues" evidence="1">
    <location>
        <begin position="21"/>
        <end position="34"/>
    </location>
</feature>
<protein>
    <recommendedName>
        <fullName evidence="3">LCCL domain-containing protein</fullName>
    </recommendedName>
</protein>
<proteinExistence type="predicted"/>
<feature type="transmembrane region" description="Helical" evidence="2">
    <location>
        <begin position="118"/>
        <end position="138"/>
    </location>
</feature>
<gene>
    <name evidence="4" type="ORF">Vbra_4572</name>
</gene>
<dbReference type="STRING" id="1169540.A0A0G4GQ22"/>
<dbReference type="InParanoid" id="A0A0G4GQ22"/>
<feature type="compositionally biased region" description="Basic and acidic residues" evidence="1">
    <location>
        <begin position="78"/>
        <end position="93"/>
    </location>
</feature>
<dbReference type="PANTHER" id="PTHR31331:SF1">
    <property type="entry name" value="CYSTEINE RICH SECRETORY PROTEIN LCCL DOMAIN CONTAINING 2"/>
    <property type="match status" value="1"/>
</dbReference>
<feature type="transmembrane region" description="Helical" evidence="2">
    <location>
        <begin position="254"/>
        <end position="278"/>
    </location>
</feature>
<dbReference type="OrthoDB" id="9909417at2759"/>
<feature type="transmembrane region" description="Helical" evidence="2">
    <location>
        <begin position="194"/>
        <end position="214"/>
    </location>
</feature>
<evidence type="ECO:0000313" key="4">
    <source>
        <dbReference type="EMBL" id="CEM32486.1"/>
    </source>
</evidence>
<feature type="region of interest" description="Disordered" evidence="1">
    <location>
        <begin position="1"/>
        <end position="93"/>
    </location>
</feature>
<name>A0A0G4GQ22_VITBC</name>
<dbReference type="PANTHER" id="PTHR31331">
    <property type="entry name" value="LCCL DOMAIN PROTEIN (AFU_ORTHOLOGUE AFUA_5G08630)"/>
    <property type="match status" value="1"/>
</dbReference>
<dbReference type="AlphaFoldDB" id="A0A0G4GQ22"/>
<keyword evidence="2" id="KW-0812">Transmembrane</keyword>
<dbReference type="InterPro" id="IPR051957">
    <property type="entry name" value="CRISP-LCCL_domain"/>
</dbReference>
<dbReference type="InterPro" id="IPR004043">
    <property type="entry name" value="LCCL"/>
</dbReference>
<dbReference type="InterPro" id="IPR036609">
    <property type="entry name" value="LCCL_sf"/>
</dbReference>
<feature type="transmembrane region" description="Helical" evidence="2">
    <location>
        <begin position="220"/>
        <end position="242"/>
    </location>
</feature>
<keyword evidence="2" id="KW-1133">Transmembrane helix</keyword>
<keyword evidence="2" id="KW-0472">Membrane</keyword>
<sequence>MMKQKTRKKTDVEAPASSSDQVHDANKEAIREGGDQEAGPPTAEPQAPPPVPSGGKNKVASKITPMEETPMGVNAGKAWEKGRGKAPKDEGVPDLRLFMQEKPAGRVRRASPREVGSMFLLSFIDLILTLSFFGQIRGSGDRLYNLYEARLAVYGADGSLASILLVFTLFGAAVLGATFISVECLKQDHFRKLMGARLVVSTLPNIIILSLIVFSSEGGLRVLIGFCGLVSSCVTAGAWAGWTRQKNKHHLGTTVTTLLDILWGLCLLYVIALISLYASNEVFFLRTKDCPRTFNKAMPVYVKSVDTWFCAKWYRKTAINREPDAQQSLMCDTTYMERYGLVYDGVEVTCPPGCLTTNLNIYGCETYGSDSSICVSAIHAGRISDGGGTTRVFGQRASDAFESCLRNSVSSLTRINPGNVGTYGFHFNTPNTQEFIYLQEYDVLSSQDALEADKPWTRIRVRLAAKVAAVNMENHYVFLGERGGDVEVDLCVPHTCE</sequence>
<dbReference type="Proteomes" id="UP000041254">
    <property type="component" value="Unassembled WGS sequence"/>
</dbReference>
<reference evidence="4 5" key="1">
    <citation type="submission" date="2014-11" db="EMBL/GenBank/DDBJ databases">
        <authorList>
            <person name="Zhu J."/>
            <person name="Qi W."/>
            <person name="Song R."/>
        </authorList>
    </citation>
    <scope>NUCLEOTIDE SEQUENCE [LARGE SCALE GENOMIC DNA]</scope>
</reference>
<dbReference type="SUPFAM" id="SSF69848">
    <property type="entry name" value="LCCL domain"/>
    <property type="match status" value="1"/>
</dbReference>
<accession>A0A0G4GQ22</accession>